<feature type="compositionally biased region" description="Low complexity" evidence="1">
    <location>
        <begin position="66"/>
        <end position="79"/>
    </location>
</feature>
<feature type="compositionally biased region" description="Low complexity" evidence="1">
    <location>
        <begin position="7"/>
        <end position="16"/>
    </location>
</feature>
<dbReference type="AlphaFoldDB" id="A0A0D9VVK3"/>
<reference evidence="3" key="2">
    <citation type="submission" date="2013-12" db="EMBL/GenBank/DDBJ databases">
        <authorList>
            <person name="Yu Y."/>
            <person name="Lee S."/>
            <person name="de Baynast K."/>
            <person name="Wissotski M."/>
            <person name="Liu L."/>
            <person name="Talag J."/>
            <person name="Goicoechea J."/>
            <person name="Angelova A."/>
            <person name="Jetty R."/>
            <person name="Kudrna D."/>
            <person name="Golser W."/>
            <person name="Rivera L."/>
            <person name="Zhang J."/>
            <person name="Wing R."/>
        </authorList>
    </citation>
    <scope>NUCLEOTIDE SEQUENCE</scope>
</reference>
<feature type="region of interest" description="Disordered" evidence="1">
    <location>
        <begin position="1"/>
        <end position="38"/>
    </location>
</feature>
<reference evidence="2 3" key="1">
    <citation type="submission" date="2012-08" db="EMBL/GenBank/DDBJ databases">
        <title>Oryza genome evolution.</title>
        <authorList>
            <person name="Wing R.A."/>
        </authorList>
    </citation>
    <scope>NUCLEOTIDE SEQUENCE</scope>
</reference>
<dbReference type="Gramene" id="LPERR03G19230.1">
    <property type="protein sequence ID" value="LPERR03G19230.1"/>
    <property type="gene ID" value="LPERR03G19230"/>
</dbReference>
<protein>
    <submittedName>
        <fullName evidence="2">Uncharacterized protein</fullName>
    </submittedName>
</protein>
<proteinExistence type="predicted"/>
<feature type="region of interest" description="Disordered" evidence="1">
    <location>
        <begin position="50"/>
        <end position="96"/>
    </location>
</feature>
<keyword evidence="3" id="KW-1185">Reference proteome</keyword>
<dbReference type="HOGENOM" id="CLU_1808987_0_0_1"/>
<dbReference type="Proteomes" id="UP000032180">
    <property type="component" value="Chromosome 3"/>
</dbReference>
<dbReference type="EnsemblPlants" id="LPERR03G19230.1">
    <property type="protein sequence ID" value="LPERR03G19230.1"/>
    <property type="gene ID" value="LPERR03G19230"/>
</dbReference>
<reference evidence="2" key="3">
    <citation type="submission" date="2015-04" db="UniProtKB">
        <authorList>
            <consortium name="EnsemblPlants"/>
        </authorList>
    </citation>
    <scope>IDENTIFICATION</scope>
</reference>
<evidence type="ECO:0000313" key="2">
    <source>
        <dbReference type="EnsemblPlants" id="LPERR03G19230.1"/>
    </source>
</evidence>
<evidence type="ECO:0000256" key="1">
    <source>
        <dbReference type="SAM" id="MobiDB-lite"/>
    </source>
</evidence>
<organism evidence="2 3">
    <name type="scientific">Leersia perrieri</name>
    <dbReference type="NCBI Taxonomy" id="77586"/>
    <lineage>
        <taxon>Eukaryota</taxon>
        <taxon>Viridiplantae</taxon>
        <taxon>Streptophyta</taxon>
        <taxon>Embryophyta</taxon>
        <taxon>Tracheophyta</taxon>
        <taxon>Spermatophyta</taxon>
        <taxon>Magnoliopsida</taxon>
        <taxon>Liliopsida</taxon>
        <taxon>Poales</taxon>
        <taxon>Poaceae</taxon>
        <taxon>BOP clade</taxon>
        <taxon>Oryzoideae</taxon>
        <taxon>Oryzeae</taxon>
        <taxon>Oryzinae</taxon>
        <taxon>Leersia</taxon>
    </lineage>
</organism>
<evidence type="ECO:0000313" key="3">
    <source>
        <dbReference type="Proteomes" id="UP000032180"/>
    </source>
</evidence>
<accession>A0A0D9VVK3</accession>
<name>A0A0D9VVK3_9ORYZ</name>
<sequence>MRRRGRQSAAGAAARWRVARRRTRGGSAGRAGSAATAVDAAPGSLGTVLLSTTAPGSSPPPTPVRLLSSAFPSSSSPARGRGDQIRPLRASRPPDLAATTSLSETTLGQGPHGTAAVDGIVWSGENLNLDLLFFGAAIESEMV</sequence>